<organism evidence="1 2">
    <name type="scientific">Acinetobacter lactucae</name>
    <dbReference type="NCBI Taxonomy" id="1785128"/>
    <lineage>
        <taxon>Bacteria</taxon>
        <taxon>Pseudomonadati</taxon>
        <taxon>Pseudomonadota</taxon>
        <taxon>Gammaproteobacteria</taxon>
        <taxon>Moraxellales</taxon>
        <taxon>Moraxellaceae</taxon>
        <taxon>Acinetobacter</taxon>
        <taxon>Acinetobacter calcoaceticus/baumannii complex</taxon>
    </lineage>
</organism>
<evidence type="ECO:0008006" key="3">
    <source>
        <dbReference type="Google" id="ProtNLM"/>
    </source>
</evidence>
<gene>
    <name evidence="1" type="ORF">F929_03454</name>
</gene>
<comment type="caution">
    <text evidence="1">The sequence shown here is derived from an EMBL/GenBank/DDBJ whole genome shotgun (WGS) entry which is preliminary data.</text>
</comment>
<dbReference type="OrthoDB" id="9104267at2"/>
<reference evidence="1 2" key="1">
    <citation type="submission" date="2013-02" db="EMBL/GenBank/DDBJ databases">
        <title>The Genome Sequence of Acinetobacter pittii ANC 4052.</title>
        <authorList>
            <consortium name="The Broad Institute Genome Sequencing Platform"/>
            <consortium name="The Broad Institute Genome Sequencing Center for Infectious Disease"/>
            <person name="Cerqueira G."/>
            <person name="Feldgarden M."/>
            <person name="Courvalin P."/>
            <person name="Perichon B."/>
            <person name="Grillot-Courvalin C."/>
            <person name="Clermont D."/>
            <person name="Rocha E."/>
            <person name="Yoon E.-J."/>
            <person name="Nemec A."/>
            <person name="Walker B."/>
            <person name="Young S.K."/>
            <person name="Zeng Q."/>
            <person name="Gargeya S."/>
            <person name="Fitzgerald M."/>
            <person name="Haas B."/>
            <person name="Abouelleil A."/>
            <person name="Alvarado L."/>
            <person name="Arachchi H.M."/>
            <person name="Berlin A.M."/>
            <person name="Chapman S.B."/>
            <person name="Dewar J."/>
            <person name="Goldberg J."/>
            <person name="Griggs A."/>
            <person name="Gujja S."/>
            <person name="Hansen M."/>
            <person name="Howarth C."/>
            <person name="Imamovic A."/>
            <person name="Larimer J."/>
            <person name="McCowan C."/>
            <person name="Murphy C."/>
            <person name="Neiman D."/>
            <person name="Pearson M."/>
            <person name="Priest M."/>
            <person name="Roberts A."/>
            <person name="Saif S."/>
            <person name="Shea T."/>
            <person name="Sisk P."/>
            <person name="Sykes S."/>
            <person name="Wortman J."/>
            <person name="Nusbaum C."/>
            <person name="Birren B."/>
        </authorList>
    </citation>
    <scope>NUCLEOTIDE SEQUENCE [LARGE SCALE GENOMIC DNA]</scope>
    <source>
        <strain evidence="1 2">ANC 4052</strain>
    </source>
</reference>
<dbReference type="Gene3D" id="1.10.260.40">
    <property type="entry name" value="lambda repressor-like DNA-binding domains"/>
    <property type="match status" value="1"/>
</dbReference>
<protein>
    <recommendedName>
        <fullName evidence="3">Helix-turn-helix domain-containing protein</fullName>
    </recommendedName>
</protein>
<evidence type="ECO:0000313" key="2">
    <source>
        <dbReference type="Proteomes" id="UP000013986"/>
    </source>
</evidence>
<accession>R8YWP5</accession>
<dbReference type="GO" id="GO:0003677">
    <property type="term" value="F:DNA binding"/>
    <property type="evidence" value="ECO:0007669"/>
    <property type="project" value="InterPro"/>
</dbReference>
<dbReference type="RefSeq" id="WP_016146005.1">
    <property type="nucleotide sequence ID" value="NZ_KB976991.1"/>
</dbReference>
<dbReference type="PATRIC" id="fig|1217689.3.peg.3391"/>
<dbReference type="Proteomes" id="UP000013986">
    <property type="component" value="Unassembled WGS sequence"/>
</dbReference>
<dbReference type="HOGENOM" id="CLU_193813_0_0_6"/>
<dbReference type="AlphaFoldDB" id="R8YWP5"/>
<evidence type="ECO:0000313" key="1">
    <source>
        <dbReference type="EMBL" id="EOQ73511.1"/>
    </source>
</evidence>
<name>R8YWP5_9GAMM</name>
<proteinExistence type="predicted"/>
<dbReference type="EMBL" id="APQO01000006">
    <property type="protein sequence ID" value="EOQ73511.1"/>
    <property type="molecule type" value="Genomic_DNA"/>
</dbReference>
<dbReference type="InterPro" id="IPR010982">
    <property type="entry name" value="Lambda_DNA-bd_dom_sf"/>
</dbReference>
<sequence>MDSIEADRALIEANGGASALARKLKYQTQRVQNWTVRGIPPKEKLLHPEIFLKKKSRSNAVAA</sequence>